<name>A0AAD7B3T3_9AGAR</name>
<dbReference type="Proteomes" id="UP001221142">
    <property type="component" value="Unassembled WGS sequence"/>
</dbReference>
<reference evidence="1" key="1">
    <citation type="submission" date="2023-03" db="EMBL/GenBank/DDBJ databases">
        <title>Massive genome expansion in bonnet fungi (Mycena s.s.) driven by repeated elements and novel gene families across ecological guilds.</title>
        <authorList>
            <consortium name="Lawrence Berkeley National Laboratory"/>
            <person name="Harder C.B."/>
            <person name="Miyauchi S."/>
            <person name="Viragh M."/>
            <person name="Kuo A."/>
            <person name="Thoen E."/>
            <person name="Andreopoulos B."/>
            <person name="Lu D."/>
            <person name="Skrede I."/>
            <person name="Drula E."/>
            <person name="Henrissat B."/>
            <person name="Morin E."/>
            <person name="Kohler A."/>
            <person name="Barry K."/>
            <person name="LaButti K."/>
            <person name="Morin E."/>
            <person name="Salamov A."/>
            <person name="Lipzen A."/>
            <person name="Mereny Z."/>
            <person name="Hegedus B."/>
            <person name="Baldrian P."/>
            <person name="Stursova M."/>
            <person name="Weitz H."/>
            <person name="Taylor A."/>
            <person name="Grigoriev I.V."/>
            <person name="Nagy L.G."/>
            <person name="Martin F."/>
            <person name="Kauserud H."/>
        </authorList>
    </citation>
    <scope>NUCLEOTIDE SEQUENCE</scope>
    <source>
        <strain evidence="1">9284</strain>
    </source>
</reference>
<feature type="non-terminal residue" evidence="1">
    <location>
        <position position="277"/>
    </location>
</feature>
<gene>
    <name evidence="1" type="ORF">FB45DRAFT_945989</name>
</gene>
<dbReference type="EMBL" id="JARKIF010000043">
    <property type="protein sequence ID" value="KAJ7608816.1"/>
    <property type="molecule type" value="Genomic_DNA"/>
</dbReference>
<evidence type="ECO:0000313" key="1">
    <source>
        <dbReference type="EMBL" id="KAJ7608816.1"/>
    </source>
</evidence>
<comment type="caution">
    <text evidence="1">The sequence shown here is derived from an EMBL/GenBank/DDBJ whole genome shotgun (WGS) entry which is preliminary data.</text>
</comment>
<protein>
    <submittedName>
        <fullName evidence="1">Uncharacterized protein</fullName>
    </submittedName>
</protein>
<sequence>FPSCSQPPCPTSEFLPPELEREIFELAYRCNPMDGLNLKLVAQRVRVWIDILVYETVKLTTNNGATKFLEAARQKDPVFFTAVKKLSLTYDVSPTQAVEIVSLCPAVEQLACWVRQNDSPQLPLLIRQLPLCCLSIERKHFANILAASALEYLPWINLTHLELVIWNKDEDELRFTQQLVQELRKLPRLTHIAFPICAQPVRVDLITSGLPNLAVVILIVATETEVSDEYSGGVVQISEESLPVEWEVYHSEEGNIWARAERALAARQAAAKEAAKD</sequence>
<dbReference type="AlphaFoldDB" id="A0AAD7B3T3"/>
<proteinExistence type="predicted"/>
<keyword evidence="2" id="KW-1185">Reference proteome</keyword>
<evidence type="ECO:0000313" key="2">
    <source>
        <dbReference type="Proteomes" id="UP001221142"/>
    </source>
</evidence>
<accession>A0AAD7B3T3</accession>
<organism evidence="1 2">
    <name type="scientific">Roridomyces roridus</name>
    <dbReference type="NCBI Taxonomy" id="1738132"/>
    <lineage>
        <taxon>Eukaryota</taxon>
        <taxon>Fungi</taxon>
        <taxon>Dikarya</taxon>
        <taxon>Basidiomycota</taxon>
        <taxon>Agaricomycotina</taxon>
        <taxon>Agaricomycetes</taxon>
        <taxon>Agaricomycetidae</taxon>
        <taxon>Agaricales</taxon>
        <taxon>Marasmiineae</taxon>
        <taxon>Mycenaceae</taxon>
        <taxon>Roridomyces</taxon>
    </lineage>
</organism>